<dbReference type="GO" id="GO:0003824">
    <property type="term" value="F:catalytic activity"/>
    <property type="evidence" value="ECO:0007669"/>
    <property type="project" value="InterPro"/>
</dbReference>
<dbReference type="RefSeq" id="WP_026746291.1">
    <property type="nucleotide sequence ID" value="NZ_AP019823.1"/>
</dbReference>
<name>A0A510JH13_9FUSO</name>
<gene>
    <name evidence="3" type="ORF">JCM16775_1321</name>
</gene>
<dbReference type="InterPro" id="IPR001736">
    <property type="entry name" value="PLipase_D/transphosphatidylase"/>
</dbReference>
<sequence length="761" mass="88998">MEEKETMNINENSKEKNTLFTILNNERVDLTIEEIFDSNRFYEIKAVTFSAEESFLNKYLTPFRSVDLIIGIQDTDVQARGIMALKNETRNLIESQKRIIKKEQIKFFENLSRENQENCVKEKWKLRVPINSTIHSKFYLLRNDSETRLILGSANLSFQAFSNKRNQFENIIMFDNSQLFYQFEKYFDEISLTCTDFITSAIKKKAESKIKIMNENIDKNQEEMFSVKFTNDESAKLQIDISKDVIKNLNEVIVKEENEVALPIIEEIKTIDEIHRIIENEQKEAVEIEKFAYELSVNTISKQAKKKESLIVTPETFAKKIKPKLEVKIAARLNQATPERELLFSKDTDRGFGRSGLYIEENGDTKPFGQKAGKEEIKNSVESIVKLIDNYKKYVIDYNDNYGSRILEIILYAFTSPFIQDIRFKLESDSEKLDVPQFLFIGGTAGSGKSNLLQILQKMLGLSKSKPILYNNIIPTGRTKKADTITQIQLWMSENNVAPILIDEIDEEFFSNKDRGNNLIVNVSNLSTSNYDFTPCFIGTTNALEYSLPQRSQRRSYYVKNDKVFDTELKKKSVKAYTEVLEMVNDTLFQDFVIRFAEKLADDNLNWKNYSLHSSTGLIDFLYWSREIFKEYFEIAQTEVPAWFPETRYDDTVENNQSLWRKLYEYNYRDFKPKEDKSVYLFKLKSLDSEDAQSNRYGTKVLPSIKYLNALSQKCKNDNNSSDIIEIKIKEFHDWIGVPVPKELEHKKTFFDFFKKNKNEK</sequence>
<dbReference type="InterPro" id="IPR025202">
    <property type="entry name" value="PLD-like_dom"/>
</dbReference>
<evidence type="ECO:0000313" key="4">
    <source>
        <dbReference type="Proteomes" id="UP000321892"/>
    </source>
</evidence>
<dbReference type="OrthoDB" id="78158at2"/>
<organism evidence="3 4">
    <name type="scientific">Leptotrichia hofstadii</name>
    <dbReference type="NCBI Taxonomy" id="157688"/>
    <lineage>
        <taxon>Bacteria</taxon>
        <taxon>Fusobacteriati</taxon>
        <taxon>Fusobacteriota</taxon>
        <taxon>Fusobacteriia</taxon>
        <taxon>Fusobacteriales</taxon>
        <taxon>Leptotrichiaceae</taxon>
        <taxon>Leptotrichia</taxon>
    </lineage>
</organism>
<dbReference type="Pfam" id="PF13091">
    <property type="entry name" value="PLDc_2"/>
    <property type="match status" value="1"/>
</dbReference>
<evidence type="ECO:0000313" key="3">
    <source>
        <dbReference type="EMBL" id="BBM38612.1"/>
    </source>
</evidence>
<evidence type="ECO:0000256" key="1">
    <source>
        <dbReference type="SAM" id="Coils"/>
    </source>
</evidence>
<evidence type="ECO:0000259" key="2">
    <source>
        <dbReference type="PROSITE" id="PS50035"/>
    </source>
</evidence>
<dbReference type="Proteomes" id="UP000321892">
    <property type="component" value="Chromosome"/>
</dbReference>
<dbReference type="Gene3D" id="3.30.870.10">
    <property type="entry name" value="Endonuclease Chain A"/>
    <property type="match status" value="1"/>
</dbReference>
<reference evidence="3 4" key="1">
    <citation type="submission" date="2019-07" db="EMBL/GenBank/DDBJ databases">
        <title>Complete Genome Sequence of Leptotrichia hofstadii Strain JCM16775.</title>
        <authorList>
            <person name="Watanabe S."/>
            <person name="Cui L."/>
        </authorList>
    </citation>
    <scope>NUCLEOTIDE SEQUENCE [LARGE SCALE GENOMIC DNA]</scope>
    <source>
        <strain evidence="3 4">JCM16775</strain>
    </source>
</reference>
<dbReference type="GO" id="GO:0006793">
    <property type="term" value="P:phosphorus metabolic process"/>
    <property type="evidence" value="ECO:0007669"/>
    <property type="project" value="UniProtKB-ARBA"/>
</dbReference>
<keyword evidence="1" id="KW-0175">Coiled coil</keyword>
<feature type="coiled-coil region" evidence="1">
    <location>
        <begin position="203"/>
        <end position="259"/>
    </location>
</feature>
<dbReference type="SUPFAM" id="SSF52540">
    <property type="entry name" value="P-loop containing nucleoside triphosphate hydrolases"/>
    <property type="match status" value="1"/>
</dbReference>
<dbReference type="AlphaFoldDB" id="A0A510JH13"/>
<dbReference type="EMBL" id="AP019823">
    <property type="protein sequence ID" value="BBM38612.1"/>
    <property type="molecule type" value="Genomic_DNA"/>
</dbReference>
<dbReference type="CDD" id="cd09117">
    <property type="entry name" value="PLDc_Bfil_DEXD_like"/>
    <property type="match status" value="1"/>
</dbReference>
<accession>A0A510JH13</accession>
<dbReference type="PROSITE" id="PS50035">
    <property type="entry name" value="PLD"/>
    <property type="match status" value="1"/>
</dbReference>
<keyword evidence="4" id="KW-1185">Reference proteome</keyword>
<feature type="domain" description="PLD phosphodiesterase" evidence="2">
    <location>
        <begin position="130"/>
        <end position="160"/>
    </location>
</feature>
<protein>
    <recommendedName>
        <fullName evidence="2">PLD phosphodiesterase domain-containing protein</fullName>
    </recommendedName>
</protein>
<dbReference type="KEGG" id="lhf:JCM16775_1321"/>
<dbReference type="InterPro" id="IPR027417">
    <property type="entry name" value="P-loop_NTPase"/>
</dbReference>
<dbReference type="SUPFAM" id="SSF56024">
    <property type="entry name" value="Phospholipase D/nuclease"/>
    <property type="match status" value="1"/>
</dbReference>
<proteinExistence type="predicted"/>